<dbReference type="Proteomes" id="UP000287563">
    <property type="component" value="Unassembled WGS sequence"/>
</dbReference>
<dbReference type="Gene3D" id="3.30.565.10">
    <property type="entry name" value="Histidine kinase-like ATPase, C-terminal domain"/>
    <property type="match status" value="1"/>
</dbReference>
<name>A0A3S3QLM5_9GAMM</name>
<evidence type="ECO:0000313" key="2">
    <source>
        <dbReference type="Proteomes" id="UP000287563"/>
    </source>
</evidence>
<dbReference type="OrthoDB" id="8456403at2"/>
<dbReference type="EMBL" id="RJLM01000023">
    <property type="protein sequence ID" value="RWX52890.1"/>
    <property type="molecule type" value="Genomic_DNA"/>
</dbReference>
<comment type="caution">
    <text evidence="1">The sequence shown here is derived from an EMBL/GenBank/DDBJ whole genome shotgun (WGS) entry which is preliminary data.</text>
</comment>
<dbReference type="RefSeq" id="WP_128786514.1">
    <property type="nucleotide sequence ID" value="NZ_RJLM01000023.1"/>
</dbReference>
<dbReference type="SUPFAM" id="SSF55874">
    <property type="entry name" value="ATPase domain of HSP90 chaperone/DNA topoisomerase II/histidine kinase"/>
    <property type="match status" value="1"/>
</dbReference>
<keyword evidence="2" id="KW-1185">Reference proteome</keyword>
<dbReference type="AlphaFoldDB" id="A0A3S3QLM5"/>
<sequence length="318" mass="36095">MTTQIYLAPPESKSWLNGYYLEKILREQAFYADDSCKDICFVVPELKGMPLDAIILLLVVCNQLSDKGFQVQIAFSSKECPILSYCALMSFFEHLESNIVVTPSPDSLDEDKTEHSNLFKIVALTGEQNCSELSETLTCKIINAIDGHSDITLSEKQLNTLKHRYRTIILEMINNVKEHSKTELDGYVAMQVYGGYNPRATLIICDSGLGLFNTLKNSTEPENHQYKTDNFSEIIRKIFDEGVTSKKHDDGGSGLQTSFKYAKNMNSDIVLRTDKNQFRLHKLAEQEHPVDALKINEDFMQIDGTFFCFDIPLLKQDC</sequence>
<protein>
    <submittedName>
        <fullName evidence="1">Uncharacterized protein</fullName>
    </submittedName>
</protein>
<gene>
    <name evidence="1" type="ORF">EDI28_24830</name>
</gene>
<accession>A0A3S3QLM5</accession>
<organism evidence="1 2">
    <name type="scientific">Photobacterium chitinilyticum</name>
    <dbReference type="NCBI Taxonomy" id="2485123"/>
    <lineage>
        <taxon>Bacteria</taxon>
        <taxon>Pseudomonadati</taxon>
        <taxon>Pseudomonadota</taxon>
        <taxon>Gammaproteobacteria</taxon>
        <taxon>Vibrionales</taxon>
        <taxon>Vibrionaceae</taxon>
        <taxon>Photobacterium</taxon>
    </lineage>
</organism>
<dbReference type="InterPro" id="IPR036890">
    <property type="entry name" value="HATPase_C_sf"/>
</dbReference>
<reference evidence="1 2" key="1">
    <citation type="submission" date="2018-11" db="EMBL/GenBank/DDBJ databases">
        <title>Photobacterium sp. BEI247 sp. nov., a marine bacterium isolated from Yongle Blue Hole in the South China Sea.</title>
        <authorList>
            <person name="Wang X."/>
        </authorList>
    </citation>
    <scope>NUCLEOTIDE SEQUENCE [LARGE SCALE GENOMIC DNA]</scope>
    <source>
        <strain evidence="2">BEI247</strain>
    </source>
</reference>
<evidence type="ECO:0000313" key="1">
    <source>
        <dbReference type="EMBL" id="RWX52890.1"/>
    </source>
</evidence>
<proteinExistence type="predicted"/>